<evidence type="ECO:0000313" key="2">
    <source>
        <dbReference type="EMBL" id="RIQ32119.1"/>
    </source>
</evidence>
<accession>A0A418KUC0</accession>
<comment type="caution">
    <text evidence="2">The sequence shown here is derived from an EMBL/GenBank/DDBJ whole genome shotgun (WGS) entry which is preliminary data.</text>
</comment>
<evidence type="ECO:0000313" key="3">
    <source>
        <dbReference type="Proteomes" id="UP000284057"/>
    </source>
</evidence>
<dbReference type="Proteomes" id="UP000284057">
    <property type="component" value="Unassembled WGS sequence"/>
</dbReference>
<protein>
    <submittedName>
        <fullName evidence="2">RNA polymerase subunit sigma-70</fullName>
    </submittedName>
</protein>
<proteinExistence type="predicted"/>
<dbReference type="EMBL" id="QUAL01000050">
    <property type="protein sequence ID" value="RIQ32119.1"/>
    <property type="molecule type" value="Genomic_DNA"/>
</dbReference>
<feature type="non-terminal residue" evidence="2">
    <location>
        <position position="62"/>
    </location>
</feature>
<feature type="region of interest" description="Disordered" evidence="1">
    <location>
        <begin position="1"/>
        <end position="62"/>
    </location>
</feature>
<keyword evidence="3" id="KW-1185">Reference proteome</keyword>
<feature type="compositionally biased region" description="Polar residues" evidence="1">
    <location>
        <begin position="1"/>
        <end position="10"/>
    </location>
</feature>
<feature type="compositionally biased region" description="Low complexity" evidence="1">
    <location>
        <begin position="32"/>
        <end position="45"/>
    </location>
</feature>
<gene>
    <name evidence="2" type="ORF">DY240_05805</name>
</gene>
<organism evidence="2 3">
    <name type="scientific">Jiangella rhizosphaerae</name>
    <dbReference type="NCBI Taxonomy" id="2293569"/>
    <lineage>
        <taxon>Bacteria</taxon>
        <taxon>Bacillati</taxon>
        <taxon>Actinomycetota</taxon>
        <taxon>Actinomycetes</taxon>
        <taxon>Jiangellales</taxon>
        <taxon>Jiangellaceae</taxon>
        <taxon>Jiangella</taxon>
    </lineage>
</organism>
<evidence type="ECO:0000256" key="1">
    <source>
        <dbReference type="SAM" id="MobiDB-lite"/>
    </source>
</evidence>
<name>A0A418KUC0_9ACTN</name>
<reference evidence="2 3" key="1">
    <citation type="submission" date="2018-09" db="EMBL/GenBank/DDBJ databases">
        <title>Isolation, diversity and antifungal activity of actinobacteria from wheat.</title>
        <authorList>
            <person name="Han C."/>
        </authorList>
    </citation>
    <scope>NUCLEOTIDE SEQUENCE [LARGE SCALE GENOMIC DNA]</scope>
    <source>
        <strain evidence="2 3">NEAU-YY265</strain>
    </source>
</reference>
<sequence length="62" mass="6060">MDDVTRTSSGEPEGSARTTTLPTAPVPPPPAGTQAGAAPTPAPTTELPRSGWSTPLPGPGAP</sequence>
<dbReference type="AlphaFoldDB" id="A0A418KUC0"/>